<comment type="caution">
    <text evidence="1">The sequence shown here is derived from an EMBL/GenBank/DDBJ whole genome shotgun (WGS) entry which is preliminary data.</text>
</comment>
<keyword evidence="2" id="KW-1185">Reference proteome</keyword>
<name>A0A9Q0QNV5_9MAGN</name>
<dbReference type="Proteomes" id="UP001141806">
    <property type="component" value="Unassembled WGS sequence"/>
</dbReference>
<evidence type="ECO:0000313" key="1">
    <source>
        <dbReference type="EMBL" id="KAJ4966520.1"/>
    </source>
</evidence>
<evidence type="ECO:0000313" key="2">
    <source>
        <dbReference type="Proteomes" id="UP001141806"/>
    </source>
</evidence>
<organism evidence="1 2">
    <name type="scientific">Protea cynaroides</name>
    <dbReference type="NCBI Taxonomy" id="273540"/>
    <lineage>
        <taxon>Eukaryota</taxon>
        <taxon>Viridiplantae</taxon>
        <taxon>Streptophyta</taxon>
        <taxon>Embryophyta</taxon>
        <taxon>Tracheophyta</taxon>
        <taxon>Spermatophyta</taxon>
        <taxon>Magnoliopsida</taxon>
        <taxon>Proteales</taxon>
        <taxon>Proteaceae</taxon>
        <taxon>Protea</taxon>
    </lineage>
</organism>
<protein>
    <submittedName>
        <fullName evidence="1">Uncharacterized protein</fullName>
    </submittedName>
</protein>
<dbReference type="EMBL" id="JAMYWD010000007">
    <property type="protein sequence ID" value="KAJ4966520.1"/>
    <property type="molecule type" value="Genomic_DNA"/>
</dbReference>
<proteinExistence type="predicted"/>
<gene>
    <name evidence="1" type="ORF">NE237_018369</name>
</gene>
<sequence length="190" mass="21446">MPVGWCWRWQWRNVIVDGGIGKVFLGMEAALAAKLYILPLHLNNVELDKVLEVKIKKHNISEEGLIIRGQVPSLKISRVAVETGLAAKLYILPLPLNNVELDKVLEVKINKHNTSEEGLIIRGQAPSLKISRVVEKLTSGEAAKLSEVPRIISVYEDRNEFQLLTTRSPRFLGLDLNYGIWPETVMGKMW</sequence>
<dbReference type="OrthoDB" id="1113126at2759"/>
<dbReference type="AlphaFoldDB" id="A0A9Q0QNV5"/>
<reference evidence="1" key="1">
    <citation type="journal article" date="2023" name="Plant J.">
        <title>The genome of the king protea, Protea cynaroides.</title>
        <authorList>
            <person name="Chang J."/>
            <person name="Duong T.A."/>
            <person name="Schoeman C."/>
            <person name="Ma X."/>
            <person name="Roodt D."/>
            <person name="Barker N."/>
            <person name="Li Z."/>
            <person name="Van de Peer Y."/>
            <person name="Mizrachi E."/>
        </authorList>
    </citation>
    <scope>NUCLEOTIDE SEQUENCE</scope>
    <source>
        <tissue evidence="1">Young leaves</tissue>
    </source>
</reference>
<accession>A0A9Q0QNV5</accession>